<evidence type="ECO:0000256" key="1">
    <source>
        <dbReference type="SAM" id="Phobius"/>
    </source>
</evidence>
<dbReference type="Proteomes" id="UP001201812">
    <property type="component" value="Unassembled WGS sequence"/>
</dbReference>
<feature type="transmembrane region" description="Helical" evidence="1">
    <location>
        <begin position="14"/>
        <end position="43"/>
    </location>
</feature>
<sequence>MEDPPSSIPKQHRIIVDIITAAMIELIINPIPILVPMTVMIVVNKRKYCAENSNNCRNTKGDNGDGESEV</sequence>
<evidence type="ECO:0000313" key="2">
    <source>
        <dbReference type="EMBL" id="KAI1711357.1"/>
    </source>
</evidence>
<proteinExistence type="predicted"/>
<keyword evidence="1" id="KW-0472">Membrane</keyword>
<reference evidence="2" key="1">
    <citation type="submission" date="2022-01" db="EMBL/GenBank/DDBJ databases">
        <title>Genome Sequence Resource for Two Populations of Ditylenchus destructor, the Migratory Endoparasitic Phytonematode.</title>
        <authorList>
            <person name="Zhang H."/>
            <person name="Lin R."/>
            <person name="Xie B."/>
        </authorList>
    </citation>
    <scope>NUCLEOTIDE SEQUENCE</scope>
    <source>
        <strain evidence="2">BazhouSP</strain>
    </source>
</reference>
<dbReference type="EMBL" id="JAKKPZ010000022">
    <property type="protein sequence ID" value="KAI1711357.1"/>
    <property type="molecule type" value="Genomic_DNA"/>
</dbReference>
<evidence type="ECO:0000313" key="3">
    <source>
        <dbReference type="Proteomes" id="UP001201812"/>
    </source>
</evidence>
<keyword evidence="3" id="KW-1185">Reference proteome</keyword>
<name>A0AAD4MYA9_9BILA</name>
<comment type="caution">
    <text evidence="2">The sequence shown here is derived from an EMBL/GenBank/DDBJ whole genome shotgun (WGS) entry which is preliminary data.</text>
</comment>
<dbReference type="AlphaFoldDB" id="A0AAD4MYA9"/>
<accession>A0AAD4MYA9</accession>
<organism evidence="2 3">
    <name type="scientific">Ditylenchus destructor</name>
    <dbReference type="NCBI Taxonomy" id="166010"/>
    <lineage>
        <taxon>Eukaryota</taxon>
        <taxon>Metazoa</taxon>
        <taxon>Ecdysozoa</taxon>
        <taxon>Nematoda</taxon>
        <taxon>Chromadorea</taxon>
        <taxon>Rhabditida</taxon>
        <taxon>Tylenchina</taxon>
        <taxon>Tylenchomorpha</taxon>
        <taxon>Sphaerularioidea</taxon>
        <taxon>Anguinidae</taxon>
        <taxon>Anguininae</taxon>
        <taxon>Ditylenchus</taxon>
    </lineage>
</organism>
<gene>
    <name evidence="2" type="ORF">DdX_10235</name>
</gene>
<keyword evidence="1" id="KW-0812">Transmembrane</keyword>
<protein>
    <submittedName>
        <fullName evidence="2">Uncharacterized protein</fullName>
    </submittedName>
</protein>
<keyword evidence="1" id="KW-1133">Transmembrane helix</keyword>